<dbReference type="SUPFAM" id="SSF51069">
    <property type="entry name" value="Carbonic anhydrase"/>
    <property type="match status" value="1"/>
</dbReference>
<evidence type="ECO:0000313" key="3">
    <source>
        <dbReference type="EMBL" id="CAD7427916.1"/>
    </source>
</evidence>
<dbReference type="SMART" id="SM01057">
    <property type="entry name" value="Carb_anhydrase"/>
    <property type="match status" value="1"/>
</dbReference>
<sequence>MASLVSTDSPQLTSDSQHLGPAFWGLINPEWSLCNKGRRQSPVNLEPNKLLFDPNLRLLHIDKHRPRWVLSHGQARSCVKQRFKYPSRYQCVSCGQVTGTISNTGHSVIFTVDNTTRYHINVTGGPLSYKYQFQEIHVHYGLHNEVGSEHSINGYAFPAEVSS</sequence>
<accession>A0A7R9E5N0</accession>
<name>A0A7R9E5N0_9NEOP</name>
<feature type="domain" description="Alpha-carbonic anhydrase" evidence="2">
    <location>
        <begin position="10"/>
        <end position="163"/>
    </location>
</feature>
<reference evidence="3" key="1">
    <citation type="submission" date="2020-11" db="EMBL/GenBank/DDBJ databases">
        <authorList>
            <person name="Tran Van P."/>
        </authorList>
    </citation>
    <scope>NUCLEOTIDE SEQUENCE</scope>
</reference>
<gene>
    <name evidence="3" type="ORF">TMSB3V08_LOCUS4743</name>
</gene>
<dbReference type="GO" id="GO:0008270">
    <property type="term" value="F:zinc ion binding"/>
    <property type="evidence" value="ECO:0007669"/>
    <property type="project" value="InterPro"/>
</dbReference>
<dbReference type="GO" id="GO:0006730">
    <property type="term" value="P:one-carbon metabolic process"/>
    <property type="evidence" value="ECO:0007669"/>
    <property type="project" value="TreeGrafter"/>
</dbReference>
<dbReference type="PANTHER" id="PTHR18952:SF208">
    <property type="entry name" value="CARBONIC ANHYDRASE XA-RELATED"/>
    <property type="match status" value="1"/>
</dbReference>
<dbReference type="Gene3D" id="3.10.200.10">
    <property type="entry name" value="Alpha carbonic anhydrase"/>
    <property type="match status" value="1"/>
</dbReference>
<dbReference type="EMBL" id="OB793585">
    <property type="protein sequence ID" value="CAD7427916.1"/>
    <property type="molecule type" value="Genomic_DNA"/>
</dbReference>
<comment type="similarity">
    <text evidence="1">Belongs to the alpha-carbonic anhydrase family.</text>
</comment>
<dbReference type="AlphaFoldDB" id="A0A7R9E5N0"/>
<evidence type="ECO:0000259" key="2">
    <source>
        <dbReference type="PROSITE" id="PS51144"/>
    </source>
</evidence>
<proteinExistence type="inferred from homology"/>
<dbReference type="PANTHER" id="PTHR18952">
    <property type="entry name" value="CARBONIC ANHYDRASE"/>
    <property type="match status" value="1"/>
</dbReference>
<dbReference type="PROSITE" id="PS51144">
    <property type="entry name" value="ALPHA_CA_2"/>
    <property type="match status" value="1"/>
</dbReference>
<organism evidence="3">
    <name type="scientific">Timema monikensis</name>
    <dbReference type="NCBI Taxonomy" id="170555"/>
    <lineage>
        <taxon>Eukaryota</taxon>
        <taxon>Metazoa</taxon>
        <taxon>Ecdysozoa</taxon>
        <taxon>Arthropoda</taxon>
        <taxon>Hexapoda</taxon>
        <taxon>Insecta</taxon>
        <taxon>Pterygota</taxon>
        <taxon>Neoptera</taxon>
        <taxon>Polyneoptera</taxon>
        <taxon>Phasmatodea</taxon>
        <taxon>Timematodea</taxon>
        <taxon>Timematoidea</taxon>
        <taxon>Timematidae</taxon>
        <taxon>Timema</taxon>
    </lineage>
</organism>
<dbReference type="InterPro" id="IPR023561">
    <property type="entry name" value="Carbonic_anhydrase_a-class"/>
</dbReference>
<dbReference type="InterPro" id="IPR001148">
    <property type="entry name" value="CA_dom"/>
</dbReference>
<dbReference type="InterPro" id="IPR036398">
    <property type="entry name" value="CA_dom_sf"/>
</dbReference>
<dbReference type="Pfam" id="PF00194">
    <property type="entry name" value="Carb_anhydrase"/>
    <property type="match status" value="1"/>
</dbReference>
<protein>
    <recommendedName>
        <fullName evidence="2">Alpha-carbonic anhydrase domain-containing protein</fullName>
    </recommendedName>
</protein>
<evidence type="ECO:0000256" key="1">
    <source>
        <dbReference type="ARBA" id="ARBA00010718"/>
    </source>
</evidence>
<dbReference type="GO" id="GO:0004089">
    <property type="term" value="F:carbonate dehydratase activity"/>
    <property type="evidence" value="ECO:0007669"/>
    <property type="project" value="InterPro"/>
</dbReference>